<evidence type="ECO:0000256" key="1">
    <source>
        <dbReference type="SAM" id="MobiDB-lite"/>
    </source>
</evidence>
<sequence>MHSQPDLRRNSSVSKDVPQQRQESHVFTPQDTLRILQVLHGNEDALPESSRNQVHDSCALVEEHDYFGSARDDHVIGFLSFIATCPRIDNLGLAWEQYRSSEFWAGA</sequence>
<dbReference type="Proteomes" id="UP000541154">
    <property type="component" value="Unassembled WGS sequence"/>
</dbReference>
<accession>A0A8H6A2F4</accession>
<gene>
    <name evidence="2" type="ORF">ETB97_002456</name>
</gene>
<dbReference type="EMBL" id="SPNV01000154">
    <property type="protein sequence ID" value="KAF5859734.1"/>
    <property type="molecule type" value="Genomic_DNA"/>
</dbReference>
<evidence type="ECO:0000313" key="2">
    <source>
        <dbReference type="EMBL" id="KAF5859734.1"/>
    </source>
</evidence>
<proteinExistence type="predicted"/>
<dbReference type="AlphaFoldDB" id="A0A8H6A2F4"/>
<organism evidence="2 3">
    <name type="scientific">Petromyces alliaceus</name>
    <name type="common">Aspergillus alliaceus</name>
    <dbReference type="NCBI Taxonomy" id="209559"/>
    <lineage>
        <taxon>Eukaryota</taxon>
        <taxon>Fungi</taxon>
        <taxon>Dikarya</taxon>
        <taxon>Ascomycota</taxon>
        <taxon>Pezizomycotina</taxon>
        <taxon>Eurotiomycetes</taxon>
        <taxon>Eurotiomycetidae</taxon>
        <taxon>Eurotiales</taxon>
        <taxon>Aspergillaceae</taxon>
        <taxon>Aspergillus</taxon>
        <taxon>Aspergillus subgen. Circumdati</taxon>
    </lineage>
</organism>
<protein>
    <submittedName>
        <fullName evidence="2">Uncharacterized protein</fullName>
    </submittedName>
</protein>
<evidence type="ECO:0000313" key="3">
    <source>
        <dbReference type="Proteomes" id="UP000541154"/>
    </source>
</evidence>
<feature type="compositionally biased region" description="Polar residues" evidence="1">
    <location>
        <begin position="10"/>
        <end position="26"/>
    </location>
</feature>
<feature type="region of interest" description="Disordered" evidence="1">
    <location>
        <begin position="1"/>
        <end position="26"/>
    </location>
</feature>
<keyword evidence="3" id="KW-1185">Reference proteome</keyword>
<name>A0A8H6A2F4_PETAA</name>
<comment type="caution">
    <text evidence="2">The sequence shown here is derived from an EMBL/GenBank/DDBJ whole genome shotgun (WGS) entry which is preliminary data.</text>
</comment>
<reference evidence="2 3" key="1">
    <citation type="submission" date="2019-04" db="EMBL/GenBank/DDBJ databases">
        <title>Aspergillus burnettii sp. nov., novel species from soil in southeast Queensland.</title>
        <authorList>
            <person name="Gilchrist C.L.M."/>
            <person name="Pitt J.I."/>
            <person name="Lange L."/>
            <person name="Lacey H.J."/>
            <person name="Vuong D."/>
            <person name="Midgley D.J."/>
            <person name="Greenfield P."/>
            <person name="Bradbury M."/>
            <person name="Lacey E."/>
            <person name="Busk P.K."/>
            <person name="Pilgaard B."/>
            <person name="Chooi Y.H."/>
            <person name="Piggott A.M."/>
        </authorList>
    </citation>
    <scope>NUCLEOTIDE SEQUENCE [LARGE SCALE GENOMIC DNA]</scope>
    <source>
        <strain evidence="2 3">FRR 5400</strain>
    </source>
</reference>